<feature type="region of interest" description="Disordered" evidence="1">
    <location>
        <begin position="1626"/>
        <end position="1775"/>
    </location>
</feature>
<dbReference type="OrthoDB" id="6130857at2759"/>
<feature type="compositionally biased region" description="Basic and acidic residues" evidence="1">
    <location>
        <begin position="886"/>
        <end position="908"/>
    </location>
</feature>
<feature type="compositionally biased region" description="Polar residues" evidence="1">
    <location>
        <begin position="1349"/>
        <end position="1369"/>
    </location>
</feature>
<feature type="compositionally biased region" description="Basic and acidic residues" evidence="1">
    <location>
        <begin position="1098"/>
        <end position="1111"/>
    </location>
</feature>
<dbReference type="Proteomes" id="UP001165740">
    <property type="component" value="Chromosome 4"/>
</dbReference>
<feature type="compositionally biased region" description="Polar residues" evidence="1">
    <location>
        <begin position="1314"/>
        <end position="1342"/>
    </location>
</feature>
<feature type="compositionally biased region" description="Polar residues" evidence="1">
    <location>
        <begin position="1112"/>
        <end position="1123"/>
    </location>
</feature>
<feature type="region of interest" description="Disordered" evidence="1">
    <location>
        <begin position="974"/>
        <end position="993"/>
    </location>
</feature>
<feature type="compositionally biased region" description="Low complexity" evidence="1">
    <location>
        <begin position="1382"/>
        <end position="1407"/>
    </location>
</feature>
<feature type="compositionally biased region" description="Basic and acidic residues" evidence="1">
    <location>
        <begin position="948"/>
        <end position="960"/>
    </location>
</feature>
<feature type="region of interest" description="Disordered" evidence="1">
    <location>
        <begin position="732"/>
        <end position="752"/>
    </location>
</feature>
<gene>
    <name evidence="3 4" type="primary">LOC106056129</name>
</gene>
<sequence length="1775" mass="197688">MAFIYKYPAVVLTFMTLTSHVISQDRSRASILNSDPIQMGDLGVPPATSTIILYDCTATHRAKADNPGAFQVFHNGEWWSQLCQEGLIWNQTLCRCEYPHGRRPERECREYRALSTEPSGQYEQFVNGNWIRRDCSLAVAGLVWDQETCQCVWGPRSKEMITGQGVTPCDIMLNMTFEDGIKDSGKGSFVEIGRGPAVPIYNLDPQDAVDGSRAAFFSETALNVWYFAGNEMGTSLRVEFRFKMANDPSNRDKYQIFISNGCNVSNPGYTTPSLAIGYRPADQSYLLAFETSSARKAIVCTKRLGAYSWHTVSLIYEDGTLLLRVDDQPCIISQDFTGPIQKTPCPLTIGADPLERQSMYKGYFDNLLVARYCRRFIDSDPSEGEKKGPMPVETAPNVLLGGPEDKGYPDRNLPQSKSPNDLRRGLSETKHIQVVGQKTFDNSLENRNSGAGVGSLGQVTPLLSDAYKSLITSVVNPLSPNVSNGAPSISKPISDQNVQPYKNTMHSRNGGDDKLSQGTLLKSDMGLNINNRKKGQTKVTPSKLSPSEDADSSTDFKADEIPPKDRSYDLTKPSLNGARTIGDKNKEAFSNALPASDKLDMSDIGVFSNEQNVNSKKFRDSNKRQDEEPDANKDVAFTEADSQNLKGVSQVVDLSKGRLENSNRGVEYQKMTEAKRINQGENNRQVSQGKVSNLSYDQGEGQGPAFHKILDVTDDISDSQTEAAYHKVVASNDGNANNANNNPKIQLSTPSIKNKGTNPSLFSHKNLQIPDEGSHQLNTQDTENPLDEIRQNLATVLREPQGNHETRRPKFKPQAVDQDDYDVPVQEFPKEKVEIVSESYSNSRKAANSNGQDNQNFQHGFQPTFNKNYKSHDAVEQTSKAFRGSNSDRRHSSKQHSDKGENRGDNRKGNKGASESVVIQTNMMPKHKILSQNGNSGVSVESTAPRSQFDRNIHSPKSDSLDNVQANDFSNEDLTSTENISNLPTNPLEENQNANYNLKPKLKKHDSDQTIGDIKSQGENPSETNSKNKDYSDYITLLRPNDDITEDDAETLRATELQRDRSNVKQKALVNGPKKLSDPYHRKESGRSRTSTQTPDYEELKGSGQEKDTIKSETSSADADSDQQTIYHKFVPVVAINPAAPGQNVTGKNAWKPSGILVKGRPKGGKRKPAWYDKGASTAADKAEVQGEDAGATSEEIDNLAFSGDPQQEKYDVINRDGEENEGRRLSQSGSNQLISAQRKSDGMLESASQTDRNDQGVYSNDKTSQRINVFAMQGNKARQNSQNEQSVRNEHDNQNNNNEQFIQKNANRKNHNIDQSGQYHRNAPNKLNNQNRPIDQSGQSNKNDHNGLYNTDQTGQSIKINPNGQHIQGKQIGLARKTSRNRPSSPNNHSQQYNQNNANQDTDQNQHLSENDQIEENDDSQLGKPDHHRQYGQNKNDDRAITEERNAQNKQYIPNKETSTDTKIEPRKTVDDLEASSKTSNYYNHKYNISHYSHVALANKKQEPDKSPNAYNEPSSIIKDKNNNPDRKSQQIPKSPAELPHMRYNVNAMRYRKLKNPGFEQTVSSTDDTDTSLKENSADFISSQRGKDGIDTQDYDFPEGINHNQFEDLDLTKSLTKADTKRINRDKLDGNEEAHISSQPYHTTEIVHGNANTSPTAEGDANKQIDQPNNQQIFEAPQKWKSKLDSSKSEVSTEPSVPVKAGPATSNSERHLALETNSDEEFSDFSDDSSSWLDAENRHLSPIHDKTASDENADPVSPPVRHMVVDVNKSLQED</sequence>
<feature type="region of interest" description="Disordered" evidence="1">
    <location>
        <begin position="1501"/>
        <end position="1540"/>
    </location>
</feature>
<feature type="region of interest" description="Disordered" evidence="1">
    <location>
        <begin position="612"/>
        <end position="634"/>
    </location>
</feature>
<dbReference type="GeneID" id="106056129"/>
<feature type="compositionally biased region" description="Polar residues" evidence="1">
    <location>
        <begin position="1277"/>
        <end position="1287"/>
    </location>
</feature>
<feature type="compositionally biased region" description="Basic and acidic residues" evidence="1">
    <location>
        <begin position="1054"/>
        <end position="1063"/>
    </location>
</feature>
<feature type="compositionally biased region" description="Basic and acidic residues" evidence="1">
    <location>
        <begin position="1459"/>
        <end position="1472"/>
    </location>
</feature>
<feature type="compositionally biased region" description="Basic and acidic residues" evidence="1">
    <location>
        <begin position="1075"/>
        <end position="1087"/>
    </location>
</feature>
<dbReference type="SUPFAM" id="SSF49899">
    <property type="entry name" value="Concanavalin A-like lectins/glucanases"/>
    <property type="match status" value="1"/>
</dbReference>
<feature type="compositionally biased region" description="Basic and acidic residues" evidence="1">
    <location>
        <begin position="617"/>
        <end position="633"/>
    </location>
</feature>
<feature type="compositionally biased region" description="Acidic residues" evidence="1">
    <location>
        <begin position="1718"/>
        <end position="1728"/>
    </location>
</feature>
<feature type="compositionally biased region" description="Basic and acidic residues" evidence="1">
    <location>
        <begin position="1519"/>
        <end position="1530"/>
    </location>
</feature>
<protein>
    <submittedName>
        <fullName evidence="3 4">Uncharacterized protein LOC106056129 isoform X1</fullName>
    </submittedName>
</protein>
<feature type="compositionally biased region" description="Basic and acidic residues" evidence="1">
    <location>
        <begin position="1626"/>
        <end position="1636"/>
    </location>
</feature>
<dbReference type="InterPro" id="IPR013320">
    <property type="entry name" value="ConA-like_dom_sf"/>
</dbReference>
<feature type="compositionally biased region" description="Polar residues" evidence="1">
    <location>
        <begin position="1247"/>
        <end position="1268"/>
    </location>
</feature>
<feature type="region of interest" description="Disordered" evidence="1">
    <location>
        <begin position="380"/>
        <end position="428"/>
    </location>
</feature>
<evidence type="ECO:0000313" key="2">
    <source>
        <dbReference type="Proteomes" id="UP001165740"/>
    </source>
</evidence>
<feature type="region of interest" description="Disordered" evidence="1">
    <location>
        <begin position="483"/>
        <end position="583"/>
    </location>
</feature>
<feature type="region of interest" description="Disordered" evidence="1">
    <location>
        <begin position="1139"/>
        <end position="1296"/>
    </location>
</feature>
<dbReference type="RefSeq" id="XP_055883329.1">
    <property type="nucleotide sequence ID" value="XM_056027354.1"/>
</dbReference>
<evidence type="ECO:0000313" key="4">
    <source>
        <dbReference type="RefSeq" id="XP_055883330.1"/>
    </source>
</evidence>
<dbReference type="RefSeq" id="XP_055883330.1">
    <property type="nucleotide sequence ID" value="XM_056027355.1"/>
</dbReference>
<evidence type="ECO:0000313" key="3">
    <source>
        <dbReference type="RefSeq" id="XP_055883329.1"/>
    </source>
</evidence>
<feature type="compositionally biased region" description="Polar residues" evidence="1">
    <location>
        <begin position="930"/>
        <end position="946"/>
    </location>
</feature>
<feature type="compositionally biased region" description="Basic and acidic residues" evidence="1">
    <location>
        <begin position="1425"/>
        <end position="1448"/>
    </location>
</feature>
<name>A0A9W3A836_BIOGL</name>
<feature type="compositionally biased region" description="Polar residues" evidence="1">
    <location>
        <begin position="1665"/>
        <end position="1674"/>
    </location>
</feature>
<feature type="region of interest" description="Disordered" evidence="1">
    <location>
        <begin position="929"/>
        <end position="965"/>
    </location>
</feature>
<evidence type="ECO:0000256" key="1">
    <source>
        <dbReference type="SAM" id="MobiDB-lite"/>
    </source>
</evidence>
<feature type="region of interest" description="Disordered" evidence="1">
    <location>
        <begin position="880"/>
        <end position="913"/>
    </location>
</feature>
<dbReference type="OMA" id="THINADR"/>
<feature type="compositionally biased region" description="Polar residues" evidence="1">
    <location>
        <begin position="838"/>
        <end position="867"/>
    </location>
</feature>
<feature type="compositionally biased region" description="Polar residues" evidence="1">
    <location>
        <begin position="743"/>
        <end position="752"/>
    </location>
</feature>
<proteinExistence type="predicted"/>
<feature type="region of interest" description="Disordered" evidence="1">
    <location>
        <begin position="1054"/>
        <end position="1123"/>
    </location>
</feature>
<feature type="region of interest" description="Disordered" evidence="1">
    <location>
        <begin position="798"/>
        <end position="867"/>
    </location>
</feature>
<accession>A0A9W3A836</accession>
<reference evidence="3 4" key="1">
    <citation type="submission" date="2025-04" db="UniProtKB">
        <authorList>
            <consortium name="RefSeq"/>
        </authorList>
    </citation>
    <scope>IDENTIFICATION</scope>
</reference>
<feature type="region of interest" description="Disordered" evidence="1">
    <location>
        <begin position="1313"/>
        <end position="1477"/>
    </location>
</feature>
<feature type="compositionally biased region" description="Basic and acidic residues" evidence="1">
    <location>
        <begin position="1207"/>
        <end position="1225"/>
    </location>
</feature>
<feature type="compositionally biased region" description="Polar residues" evidence="1">
    <location>
        <begin position="1226"/>
        <end position="1238"/>
    </location>
</feature>
<feature type="compositionally biased region" description="Basic and acidic residues" evidence="1">
    <location>
        <begin position="554"/>
        <end position="569"/>
    </location>
</feature>
<feature type="compositionally biased region" description="Basic residues" evidence="1">
    <location>
        <begin position="1160"/>
        <end position="1169"/>
    </location>
</feature>
<organism evidence="2 4">
    <name type="scientific">Biomphalaria glabrata</name>
    <name type="common">Bloodfluke planorb</name>
    <name type="synonym">Freshwater snail</name>
    <dbReference type="NCBI Taxonomy" id="6526"/>
    <lineage>
        <taxon>Eukaryota</taxon>
        <taxon>Metazoa</taxon>
        <taxon>Spiralia</taxon>
        <taxon>Lophotrochozoa</taxon>
        <taxon>Mollusca</taxon>
        <taxon>Gastropoda</taxon>
        <taxon>Heterobranchia</taxon>
        <taxon>Euthyneura</taxon>
        <taxon>Panpulmonata</taxon>
        <taxon>Hygrophila</taxon>
        <taxon>Lymnaeoidea</taxon>
        <taxon>Planorbidae</taxon>
        <taxon>Biomphalaria</taxon>
    </lineage>
</organism>
<feature type="compositionally biased region" description="Polar residues" evidence="1">
    <location>
        <begin position="483"/>
        <end position="507"/>
    </location>
</feature>
<keyword evidence="2" id="KW-1185">Reference proteome</keyword>
<feature type="compositionally biased region" description="Basic and acidic residues" evidence="1">
    <location>
        <begin position="1736"/>
        <end position="1750"/>
    </location>
</feature>
<feature type="region of interest" description="Disordered" evidence="1">
    <location>
        <begin position="1002"/>
        <end position="1031"/>
    </location>
</feature>